<protein>
    <submittedName>
        <fullName evidence="2">Uncharacterized protein</fullName>
    </submittedName>
</protein>
<dbReference type="RefSeq" id="XP_067060418.1">
    <property type="nucleotide sequence ID" value="XM_067204866.1"/>
</dbReference>
<gene>
    <name evidence="2" type="ORF">LSCM4_02846</name>
</gene>
<feature type="region of interest" description="Disordered" evidence="1">
    <location>
        <begin position="94"/>
        <end position="122"/>
    </location>
</feature>
<dbReference type="AlphaFoldDB" id="A0A836KEY6"/>
<comment type="caution">
    <text evidence="2">The sequence shown here is derived from an EMBL/GenBank/DDBJ whole genome shotgun (WGS) entry which is preliminary data.</text>
</comment>
<accession>A0A836KEY6</accession>
<dbReference type="KEGG" id="loi:92358800"/>
<reference evidence="3" key="1">
    <citation type="journal article" date="2021" name="Microbiol. Resour. Announc.">
        <title>LGAAP: Leishmaniinae Genome Assembly and Annotation Pipeline.</title>
        <authorList>
            <person name="Almutairi H."/>
            <person name="Urbaniak M.D."/>
            <person name="Bates M.D."/>
            <person name="Jariyapan N."/>
            <person name="Kwakye-Nuako G."/>
            <person name="Thomaz-Soccol V."/>
            <person name="Al-Salem W.S."/>
            <person name="Dillon R.J."/>
            <person name="Bates P.A."/>
            <person name="Gatherer D."/>
        </authorList>
    </citation>
    <scope>NUCLEOTIDE SEQUENCE [LARGE SCALE GENOMIC DNA]</scope>
</reference>
<feature type="region of interest" description="Disordered" evidence="1">
    <location>
        <begin position="28"/>
        <end position="70"/>
    </location>
</feature>
<proteinExistence type="predicted"/>
<evidence type="ECO:0000256" key="1">
    <source>
        <dbReference type="SAM" id="MobiDB-lite"/>
    </source>
</evidence>
<evidence type="ECO:0000313" key="2">
    <source>
        <dbReference type="EMBL" id="KAG5470152.1"/>
    </source>
</evidence>
<organism evidence="2 3">
    <name type="scientific">Leishmania orientalis</name>
    <dbReference type="NCBI Taxonomy" id="2249476"/>
    <lineage>
        <taxon>Eukaryota</taxon>
        <taxon>Discoba</taxon>
        <taxon>Euglenozoa</taxon>
        <taxon>Kinetoplastea</taxon>
        <taxon>Metakinetoplastina</taxon>
        <taxon>Trypanosomatida</taxon>
        <taxon>Trypanosomatidae</taxon>
        <taxon>Leishmaniinae</taxon>
        <taxon>Leishmania</taxon>
    </lineage>
</organism>
<feature type="region of interest" description="Disordered" evidence="1">
    <location>
        <begin position="736"/>
        <end position="767"/>
    </location>
</feature>
<sequence length="835" mass="89320">MQTVAKYKETVVFVSCATLLVGTVMALQKATTPSRHRRRASSSASRAGTAARSASHGAAGARSRSSSRPRVAHLNNTHNSAALTTATAIDRTHASKGRDLTQAHSHRHHSHSRSGGVGVDGTVNRIEASDLTPAPMLTVEAVTQHKRALGTANALQDPGNSDIASIHVPRRGVSSSGYRVHGGSGSCEEGVYYRSASNAATVGSQAPCPAPACTVAVAASTKDAAKASSPAANAVESLSPCLPLPVLDGSSSVCNEGTHVGREVKADCGEESQATWGLRRTQMSAACVPTNIRASATQTSPRWFCEDRGTQTESSATRDGVKVAASATPDRWLAAAMMSPIIPDGEDANDSMPINSADLRWTALHDGPVLTGNAAHADTLPCKDSQPSTRYDAEAAVIPRYFLQQLERQVRQLVDDVAHDECNEQAWMRLYAYLSELPSMARRSLALCDRCGAATVAQLVDRLRNSTLTEGNLVEEAVTMPNQEAAEDFIPDLRREVLHLLQHGKAIDPAFHYEWRASTVAYVEGRFGAASRNAPMSTGTGTGEFDALAHVRIPSSPYSATSLVPTDDEQHELPLVDDGEAADTSSILSFLAAHLKKYSDLRRRGAATQFPESGMEELWTPPGTKEVTRAGAYGLSTPPNNRQRDADASLLQQYRDQQQQLVSLLASFVRLRQSALFQTVRHTPQHAMFACDFIELVSAAERQLEHVSLSPDAPLLMEIPVTQKRLMTETTDIRDTSVGTTTSLGSGSSPTTGQSVRTGAKVGTPMKPSVRYPIQRIVSNLPSPSGLSSRRSSEIPNMYKRLYTPPVSVGEEEHGRGASAAAMGRDRLARGAWAA</sequence>
<dbReference type="EMBL" id="JAFHLR010000032">
    <property type="protein sequence ID" value="KAG5470152.1"/>
    <property type="molecule type" value="Genomic_DNA"/>
</dbReference>
<evidence type="ECO:0000313" key="3">
    <source>
        <dbReference type="Proteomes" id="UP000674143"/>
    </source>
</evidence>
<dbReference type="GeneID" id="92358800"/>
<feature type="compositionally biased region" description="Low complexity" evidence="1">
    <location>
        <begin position="736"/>
        <end position="755"/>
    </location>
</feature>
<name>A0A836KEY6_9TRYP</name>
<dbReference type="Proteomes" id="UP000674143">
    <property type="component" value="Unassembled WGS sequence"/>
</dbReference>
<feature type="region of interest" description="Disordered" evidence="1">
    <location>
        <begin position="808"/>
        <end position="835"/>
    </location>
</feature>
<keyword evidence="3" id="KW-1185">Reference proteome</keyword>
<feature type="compositionally biased region" description="Low complexity" evidence="1">
    <location>
        <begin position="41"/>
        <end position="64"/>
    </location>
</feature>
<reference evidence="3" key="2">
    <citation type="journal article" date="2021" name="Sci. Data">
        <title>Chromosome-scale genome sequencing, assembly and annotation of six genomes from subfamily Leishmaniinae.</title>
        <authorList>
            <person name="Almutairi H."/>
            <person name="Urbaniak M.D."/>
            <person name="Bates M.D."/>
            <person name="Jariyapan N."/>
            <person name="Kwakye-Nuako G."/>
            <person name="Thomaz Soccol V."/>
            <person name="Al-Salem W.S."/>
            <person name="Dillon R.J."/>
            <person name="Bates P.A."/>
            <person name="Gatherer D."/>
        </authorList>
    </citation>
    <scope>NUCLEOTIDE SEQUENCE [LARGE SCALE GENOMIC DNA]</scope>
</reference>